<dbReference type="SUPFAM" id="SSF55729">
    <property type="entry name" value="Acyl-CoA N-acyltransferases (Nat)"/>
    <property type="match status" value="1"/>
</dbReference>
<keyword evidence="3" id="KW-1185">Reference proteome</keyword>
<feature type="domain" description="N-acetyltransferase" evidence="1">
    <location>
        <begin position="1"/>
        <end position="153"/>
    </location>
</feature>
<gene>
    <name evidence="2" type="ORF">D0Y53_06915</name>
</gene>
<dbReference type="CDD" id="cd04301">
    <property type="entry name" value="NAT_SF"/>
    <property type="match status" value="1"/>
</dbReference>
<evidence type="ECO:0000313" key="2">
    <source>
        <dbReference type="EMBL" id="RFP60863.1"/>
    </source>
</evidence>
<dbReference type="Pfam" id="PF00583">
    <property type="entry name" value="Acetyltransf_1"/>
    <property type="match status" value="1"/>
</dbReference>
<dbReference type="GO" id="GO:0016747">
    <property type="term" value="F:acyltransferase activity, transferring groups other than amino-acyl groups"/>
    <property type="evidence" value="ECO:0007669"/>
    <property type="project" value="InterPro"/>
</dbReference>
<dbReference type="InterPro" id="IPR016181">
    <property type="entry name" value="Acyl_CoA_acyltransferase"/>
</dbReference>
<protein>
    <submittedName>
        <fullName evidence="2">GNAT family N-acetyltransferase</fullName>
    </submittedName>
</protein>
<organism evidence="2 3">
    <name type="scientific">Cognatiluteimonas weifangensis</name>
    <dbReference type="NCBI Taxonomy" id="2303539"/>
    <lineage>
        <taxon>Bacteria</taxon>
        <taxon>Pseudomonadati</taxon>
        <taxon>Pseudomonadota</taxon>
        <taxon>Gammaproteobacteria</taxon>
        <taxon>Lysobacterales</taxon>
        <taxon>Lysobacteraceae</taxon>
        <taxon>Cognatiluteimonas</taxon>
    </lineage>
</organism>
<evidence type="ECO:0000259" key="1">
    <source>
        <dbReference type="PROSITE" id="PS51186"/>
    </source>
</evidence>
<dbReference type="PROSITE" id="PS51186">
    <property type="entry name" value="GNAT"/>
    <property type="match status" value="1"/>
</dbReference>
<dbReference type="AlphaFoldDB" id="A0A372DMQ6"/>
<dbReference type="OrthoDB" id="9797178at2"/>
<keyword evidence="2" id="KW-0808">Transferase</keyword>
<sequence length="160" mass="17698">MKIRMANSSHFQDAVAIQHAVLPSNHPYQYAQNIGRDGTINLVARIDGAIVAYASVLIDRPDPSSRHLWKRLRPYLAFVGVLPNFQRQGIGVALVRRALQLSDPHRTSGIWLECEEGAATFYEKAGFSRVTPEAVRKHSGIHPQGLVYRITSAQLGGLDS</sequence>
<dbReference type="InterPro" id="IPR000182">
    <property type="entry name" value="GNAT_dom"/>
</dbReference>
<name>A0A372DMQ6_9GAMM</name>
<comment type="caution">
    <text evidence="2">The sequence shown here is derived from an EMBL/GenBank/DDBJ whole genome shotgun (WGS) entry which is preliminary data.</text>
</comment>
<dbReference type="Gene3D" id="3.40.630.30">
    <property type="match status" value="1"/>
</dbReference>
<evidence type="ECO:0000313" key="3">
    <source>
        <dbReference type="Proteomes" id="UP000262917"/>
    </source>
</evidence>
<dbReference type="EMBL" id="QVPD01000005">
    <property type="protein sequence ID" value="RFP60863.1"/>
    <property type="molecule type" value="Genomic_DNA"/>
</dbReference>
<dbReference type="Proteomes" id="UP000262917">
    <property type="component" value="Unassembled WGS sequence"/>
</dbReference>
<proteinExistence type="predicted"/>
<accession>A0A372DMQ6</accession>
<reference evidence="2 3" key="1">
    <citation type="submission" date="2018-08" db="EMBL/GenBank/DDBJ databases">
        <title>Lysobacter weifangensis sp. nov., a new member of the family 'Xanthomonadaceae', isolated from soil in a farmland.</title>
        <authorList>
            <person name="Zhao H."/>
        </authorList>
    </citation>
    <scope>NUCLEOTIDE SEQUENCE [LARGE SCALE GENOMIC DNA]</scope>
    <source>
        <strain evidence="2 3">WF-2</strain>
    </source>
</reference>